<comment type="caution">
    <text evidence="2">The sequence shown here is derived from an EMBL/GenBank/DDBJ whole genome shotgun (WGS) entry which is preliminary data.</text>
</comment>
<gene>
    <name evidence="2" type="ORF">NARC_10186</name>
</gene>
<name>A0A557SYU5_9ARCH</name>
<keyword evidence="1" id="KW-0472">Membrane</keyword>
<keyword evidence="1" id="KW-1133">Transmembrane helix</keyword>
<accession>A0A557SYU5</accession>
<keyword evidence="1" id="KW-0812">Transmembrane</keyword>
<sequence length="67" mass="8093">MKDYPRVTVIYFFKSLLISLYLTISEKLVYQPYKDKKVRYLDLESNGTMMKTGIYKEFNFIVLLLRI</sequence>
<evidence type="ECO:0000313" key="2">
    <source>
        <dbReference type="EMBL" id="TVP41780.1"/>
    </source>
</evidence>
<dbReference type="EMBL" id="VOAH01000001">
    <property type="protein sequence ID" value="TVP41780.1"/>
    <property type="molecule type" value="Genomic_DNA"/>
</dbReference>
<proteinExistence type="predicted"/>
<dbReference type="AlphaFoldDB" id="A0A557SYU5"/>
<protein>
    <submittedName>
        <fullName evidence="2">Uncharacterized protein</fullName>
    </submittedName>
</protein>
<feature type="transmembrane region" description="Helical" evidence="1">
    <location>
        <begin position="6"/>
        <end position="24"/>
    </location>
</feature>
<dbReference type="Proteomes" id="UP000315289">
    <property type="component" value="Unassembled WGS sequence"/>
</dbReference>
<evidence type="ECO:0000256" key="1">
    <source>
        <dbReference type="SAM" id="Phobius"/>
    </source>
</evidence>
<keyword evidence="3" id="KW-1185">Reference proteome</keyword>
<organism evidence="2 3">
    <name type="scientific">Candidatus Nitrosocosmicus arcticus</name>
    <dbReference type="NCBI Taxonomy" id="2035267"/>
    <lineage>
        <taxon>Archaea</taxon>
        <taxon>Nitrososphaerota</taxon>
        <taxon>Nitrososphaeria</taxon>
        <taxon>Nitrososphaerales</taxon>
        <taxon>Nitrososphaeraceae</taxon>
        <taxon>Candidatus Nitrosocosmicus</taxon>
    </lineage>
</organism>
<reference evidence="2 3" key="1">
    <citation type="journal article" date="2019" name="Front. Microbiol.">
        <title>Ammonia Oxidation by the Arctic Terrestrial Thaumarchaeote Candidatus Nitrosocosmicus arcticus Is Stimulated by Increasing Temperatures.</title>
        <authorList>
            <person name="Alves R.J.E."/>
            <person name="Kerou M."/>
            <person name="Zappe A."/>
            <person name="Bittner R."/>
            <person name="Abby S.S."/>
            <person name="Schmidt H.A."/>
            <person name="Pfeifer K."/>
            <person name="Schleper C."/>
        </authorList>
    </citation>
    <scope>NUCLEOTIDE SEQUENCE [LARGE SCALE GENOMIC DNA]</scope>
    <source>
        <strain evidence="2 3">Kfb</strain>
    </source>
</reference>
<evidence type="ECO:0000313" key="3">
    <source>
        <dbReference type="Proteomes" id="UP000315289"/>
    </source>
</evidence>